<feature type="transmembrane region" description="Helical" evidence="8">
    <location>
        <begin position="108"/>
        <end position="125"/>
    </location>
</feature>
<dbReference type="SUPFAM" id="SSF103473">
    <property type="entry name" value="MFS general substrate transporter"/>
    <property type="match status" value="1"/>
</dbReference>
<dbReference type="PANTHER" id="PTHR43702:SF11">
    <property type="entry name" value="L-FUCOSE-PROTON SYMPORTER"/>
    <property type="match status" value="1"/>
</dbReference>
<proteinExistence type="inferred from homology"/>
<dbReference type="InterPro" id="IPR005275">
    <property type="entry name" value="Lfuc_symporter_FucP"/>
</dbReference>
<feature type="transmembrane region" description="Helical" evidence="8">
    <location>
        <begin position="55"/>
        <end position="76"/>
    </location>
</feature>
<dbReference type="InterPro" id="IPR050375">
    <property type="entry name" value="MFS_TsgA-like"/>
</dbReference>
<dbReference type="InterPro" id="IPR005964">
    <property type="entry name" value="Glc/Gal_transptr_bac"/>
</dbReference>
<reference evidence="10 11" key="1">
    <citation type="submission" date="2017-12" db="EMBL/GenBank/DDBJ databases">
        <title>The genome sequence of Caulobacter sp. 410.</title>
        <authorList>
            <person name="Gao J."/>
            <person name="Mao X."/>
            <person name="Sun J."/>
        </authorList>
    </citation>
    <scope>NUCLEOTIDE SEQUENCE [LARGE SCALE GENOMIC DNA]</scope>
    <source>
        <strain evidence="10 11">410</strain>
    </source>
</reference>
<comment type="function">
    <text evidence="1">Intake of glucose and galactose.</text>
</comment>
<feature type="transmembrane region" description="Helical" evidence="8">
    <location>
        <begin position="16"/>
        <end position="35"/>
    </location>
</feature>
<dbReference type="AlphaFoldDB" id="A0A2N5D6T1"/>
<dbReference type="OrthoDB" id="9795150at2"/>
<evidence type="ECO:0000256" key="7">
    <source>
        <dbReference type="ARBA" id="ARBA00023136"/>
    </source>
</evidence>
<dbReference type="GO" id="GO:1904659">
    <property type="term" value="P:D-glucose transmembrane transport"/>
    <property type="evidence" value="ECO:0007669"/>
    <property type="project" value="InterPro"/>
</dbReference>
<keyword evidence="11" id="KW-1185">Reference proteome</keyword>
<keyword evidence="5 8" id="KW-0812">Transmembrane</keyword>
<feature type="transmembrane region" description="Helical" evidence="8">
    <location>
        <begin position="146"/>
        <end position="168"/>
    </location>
</feature>
<accession>A0A2N5D6T1</accession>
<comment type="caution">
    <text evidence="10">The sequence shown here is derived from an EMBL/GenBank/DDBJ whole genome shotgun (WGS) entry which is preliminary data.</text>
</comment>
<evidence type="ECO:0000256" key="1">
    <source>
        <dbReference type="ARBA" id="ARBA00003321"/>
    </source>
</evidence>
<dbReference type="GO" id="GO:0005354">
    <property type="term" value="F:galactose transmembrane transporter activity"/>
    <property type="evidence" value="ECO:0007669"/>
    <property type="project" value="InterPro"/>
</dbReference>
<feature type="transmembrane region" description="Helical" evidence="8">
    <location>
        <begin position="375"/>
        <end position="394"/>
    </location>
</feature>
<feature type="transmembrane region" description="Helical" evidence="8">
    <location>
        <begin position="200"/>
        <end position="218"/>
    </location>
</feature>
<evidence type="ECO:0000256" key="5">
    <source>
        <dbReference type="ARBA" id="ARBA00022692"/>
    </source>
</evidence>
<dbReference type="PROSITE" id="PS50850">
    <property type="entry name" value="MFS"/>
    <property type="match status" value="1"/>
</dbReference>
<feature type="transmembrane region" description="Helical" evidence="8">
    <location>
        <begin position="400"/>
        <end position="419"/>
    </location>
</feature>
<dbReference type="NCBIfam" id="TIGR00885">
    <property type="entry name" value="fucP"/>
    <property type="match status" value="1"/>
</dbReference>
<dbReference type="Proteomes" id="UP000234479">
    <property type="component" value="Unassembled WGS sequence"/>
</dbReference>
<keyword evidence="4" id="KW-1003">Cell membrane</keyword>
<dbReference type="InterPro" id="IPR020846">
    <property type="entry name" value="MFS_dom"/>
</dbReference>
<dbReference type="Pfam" id="PF07690">
    <property type="entry name" value="MFS_1"/>
    <property type="match status" value="1"/>
</dbReference>
<evidence type="ECO:0000256" key="2">
    <source>
        <dbReference type="ARBA" id="ARBA00004429"/>
    </source>
</evidence>
<dbReference type="GO" id="GO:0015535">
    <property type="term" value="F:fucose:proton symporter activity"/>
    <property type="evidence" value="ECO:0007669"/>
    <property type="project" value="InterPro"/>
</dbReference>
<gene>
    <name evidence="10" type="primary">fucP</name>
    <name evidence="10" type="ORF">SGCZBJ_19450</name>
</gene>
<evidence type="ECO:0000256" key="4">
    <source>
        <dbReference type="ARBA" id="ARBA00022475"/>
    </source>
</evidence>
<protein>
    <submittedName>
        <fullName evidence="10">L-fucose:H+ symporter permease</fullName>
    </submittedName>
</protein>
<feature type="transmembrane region" description="Helical" evidence="8">
    <location>
        <begin position="250"/>
        <end position="272"/>
    </location>
</feature>
<dbReference type="Gene3D" id="1.20.1250.20">
    <property type="entry name" value="MFS general substrate transporter like domains"/>
    <property type="match status" value="2"/>
</dbReference>
<evidence type="ECO:0000313" key="11">
    <source>
        <dbReference type="Proteomes" id="UP000234479"/>
    </source>
</evidence>
<dbReference type="CDD" id="cd17394">
    <property type="entry name" value="MFS_FucP_like"/>
    <property type="match status" value="1"/>
</dbReference>
<dbReference type="GO" id="GO:0055056">
    <property type="term" value="F:D-glucose transmembrane transporter activity"/>
    <property type="evidence" value="ECO:0007669"/>
    <property type="project" value="InterPro"/>
</dbReference>
<comment type="similarity">
    <text evidence="3">Belongs to the major facilitator superfamily. FHS transporter (TC 2.A.1.7) family.</text>
</comment>
<comment type="subcellular location">
    <subcellularLocation>
        <location evidence="2">Cell inner membrane</location>
        <topology evidence="2">Multi-pass membrane protein</topology>
    </subcellularLocation>
</comment>
<evidence type="ECO:0000313" key="10">
    <source>
        <dbReference type="EMBL" id="PLR21762.1"/>
    </source>
</evidence>
<evidence type="ECO:0000256" key="3">
    <source>
        <dbReference type="ARBA" id="ARBA00009120"/>
    </source>
</evidence>
<dbReference type="PANTHER" id="PTHR43702">
    <property type="entry name" value="L-FUCOSE-PROTON SYMPORTER"/>
    <property type="match status" value="1"/>
</dbReference>
<dbReference type="RefSeq" id="WP_101719603.1">
    <property type="nucleotide sequence ID" value="NZ_PJRS01000041.1"/>
</dbReference>
<feature type="domain" description="Major facilitator superfamily (MFS) profile" evidence="9">
    <location>
        <begin position="18"/>
        <end position="427"/>
    </location>
</feature>
<keyword evidence="7 8" id="KW-0472">Membrane</keyword>
<evidence type="ECO:0000256" key="6">
    <source>
        <dbReference type="ARBA" id="ARBA00022989"/>
    </source>
</evidence>
<evidence type="ECO:0000256" key="8">
    <source>
        <dbReference type="SAM" id="Phobius"/>
    </source>
</evidence>
<dbReference type="InterPro" id="IPR011701">
    <property type="entry name" value="MFS"/>
</dbReference>
<sequence>MTQDPTARDSRGREGLAPLVLIVALFFLWGVANNLNDVLIPHLKKAFFLTDLQSGLVQSAFYLGYFFLALPAGLLMRRYGYKAAVIVGLVLFGAGALLFWPAAELRRYELFLSALFVIASGLAFLETSANPLITVLGDPAKAEQRLNLAQAFNPLGAITAVVVGRQFILSGVEPTKAEFAAMTPAQLSAFQAAEAQSTQIPYLIIAAVVLTWALLVAFTRFPVQASRPSADAPEDKADKPILGLFSRPRFLFGVAAQFFYVGAQVGVWSYMIRYGQDQVPGMGEKTAAAYLSWSLVGFMAGRFAGTALMSRVDPSRLMALFAAANVALTLVAVSVGGRTGLLALAATSFFMSIMFPTIFASSLKGLGPLTKTGSSFLVMSIVGGAVLPAAMGALSDASSIRTAILVPCACFAVVGLFAITARRREVSAHDAVLVGGH</sequence>
<dbReference type="NCBIfam" id="TIGR01272">
    <property type="entry name" value="gluP"/>
    <property type="match status" value="1"/>
</dbReference>
<dbReference type="EMBL" id="PJRS01000041">
    <property type="protein sequence ID" value="PLR21762.1"/>
    <property type="molecule type" value="Genomic_DNA"/>
</dbReference>
<keyword evidence="6 8" id="KW-1133">Transmembrane helix</keyword>
<feature type="transmembrane region" description="Helical" evidence="8">
    <location>
        <begin position="317"/>
        <end position="335"/>
    </location>
</feature>
<dbReference type="InterPro" id="IPR036259">
    <property type="entry name" value="MFS_trans_sf"/>
</dbReference>
<name>A0A2N5D6T1_9CAUL</name>
<organism evidence="10 11">
    <name type="scientific">Caulobacter zeae</name>
    <dbReference type="NCBI Taxonomy" id="2055137"/>
    <lineage>
        <taxon>Bacteria</taxon>
        <taxon>Pseudomonadati</taxon>
        <taxon>Pseudomonadota</taxon>
        <taxon>Alphaproteobacteria</taxon>
        <taxon>Caulobacterales</taxon>
        <taxon>Caulobacteraceae</taxon>
        <taxon>Caulobacter</taxon>
    </lineage>
</organism>
<feature type="transmembrane region" description="Helical" evidence="8">
    <location>
        <begin position="341"/>
        <end position="363"/>
    </location>
</feature>
<evidence type="ECO:0000259" key="9">
    <source>
        <dbReference type="PROSITE" id="PS50850"/>
    </source>
</evidence>
<feature type="transmembrane region" description="Helical" evidence="8">
    <location>
        <begin position="287"/>
        <end position="305"/>
    </location>
</feature>
<feature type="transmembrane region" description="Helical" evidence="8">
    <location>
        <begin position="83"/>
        <end position="102"/>
    </location>
</feature>
<dbReference type="GO" id="GO:0005886">
    <property type="term" value="C:plasma membrane"/>
    <property type="evidence" value="ECO:0007669"/>
    <property type="project" value="UniProtKB-SubCell"/>
</dbReference>